<dbReference type="PANTHER" id="PTHR42964">
    <property type="entry name" value="ENOYL-COA HYDRATASE"/>
    <property type="match status" value="1"/>
</dbReference>
<dbReference type="RefSeq" id="WP_386427391.1">
    <property type="nucleotide sequence ID" value="NZ_JBHSBB010000007.1"/>
</dbReference>
<evidence type="ECO:0000256" key="1">
    <source>
        <dbReference type="ARBA" id="ARBA00005254"/>
    </source>
</evidence>
<dbReference type="Pfam" id="PF00378">
    <property type="entry name" value="ECH_1"/>
    <property type="match status" value="1"/>
</dbReference>
<reference evidence="4" key="1">
    <citation type="journal article" date="2019" name="Int. J. Syst. Evol. Microbiol.">
        <title>The Global Catalogue of Microorganisms (GCM) 10K type strain sequencing project: providing services to taxonomists for standard genome sequencing and annotation.</title>
        <authorList>
            <consortium name="The Broad Institute Genomics Platform"/>
            <consortium name="The Broad Institute Genome Sequencing Center for Infectious Disease"/>
            <person name="Wu L."/>
            <person name="Ma J."/>
        </authorList>
    </citation>
    <scope>NUCLEOTIDE SEQUENCE [LARGE SCALE GENOMIC DNA]</scope>
    <source>
        <strain evidence="4">CGMCC 4.7237</strain>
    </source>
</reference>
<dbReference type="CDD" id="cd06558">
    <property type="entry name" value="crotonase-like"/>
    <property type="match status" value="1"/>
</dbReference>
<dbReference type="Gene3D" id="3.90.226.10">
    <property type="entry name" value="2-enoyl-CoA Hydratase, Chain A, domain 1"/>
    <property type="match status" value="1"/>
</dbReference>
<evidence type="ECO:0000313" key="4">
    <source>
        <dbReference type="Proteomes" id="UP001595765"/>
    </source>
</evidence>
<dbReference type="SUPFAM" id="SSF52096">
    <property type="entry name" value="ClpP/crotonase"/>
    <property type="match status" value="1"/>
</dbReference>
<protein>
    <submittedName>
        <fullName evidence="3">Enoyl-CoA hydratase/isomerase family protein</fullName>
    </submittedName>
</protein>
<accession>A0ABV8HM24</accession>
<dbReference type="PANTHER" id="PTHR42964:SF1">
    <property type="entry name" value="POLYKETIDE BIOSYNTHESIS ENOYL-COA HYDRATASE PKSH-RELATED"/>
    <property type="match status" value="1"/>
</dbReference>
<proteinExistence type="inferred from homology"/>
<dbReference type="InterPro" id="IPR051683">
    <property type="entry name" value="Enoyl-CoA_Hydratase/Isomerase"/>
</dbReference>
<comment type="caution">
    <text evidence="3">The sequence shown here is derived from an EMBL/GenBank/DDBJ whole genome shotgun (WGS) entry which is preliminary data.</text>
</comment>
<sequence length="256" mass="27078">MTTEITELPHKELRVTRDGPVLRAELDSPGTGNALTATALDELLALLDSLRESPDIRVLVLSGAGDDFCVGADRAELAASLHADPRGAELRAHADKARRVCEALENSHAVTIARLQGKVIGAGLGLALFCDLRAAADNCHFRLPELALGLPPAWGGMLPRLLAEAGAARVRELIMTCDTFDAATAAGLSIVHRVVPPDGLDAAVDGWVKPLVRRPAEALALAKLMLNAYGRSGRSMDGTLLDAHLFSTALAARREH</sequence>
<gene>
    <name evidence="3" type="ORF">ACFO3J_07575</name>
</gene>
<dbReference type="PROSITE" id="PS00166">
    <property type="entry name" value="ENOYL_COA_HYDRATASE"/>
    <property type="match status" value="1"/>
</dbReference>
<dbReference type="InterPro" id="IPR029045">
    <property type="entry name" value="ClpP/crotonase-like_dom_sf"/>
</dbReference>
<dbReference type="Proteomes" id="UP001595765">
    <property type="component" value="Unassembled WGS sequence"/>
</dbReference>
<comment type="similarity">
    <text evidence="1 2">Belongs to the enoyl-CoA hydratase/isomerase family.</text>
</comment>
<dbReference type="InterPro" id="IPR001753">
    <property type="entry name" value="Enoyl-CoA_hydra/iso"/>
</dbReference>
<keyword evidence="4" id="KW-1185">Reference proteome</keyword>
<dbReference type="EMBL" id="JBHSBB010000007">
    <property type="protein sequence ID" value="MFC4031334.1"/>
    <property type="molecule type" value="Genomic_DNA"/>
</dbReference>
<dbReference type="InterPro" id="IPR018376">
    <property type="entry name" value="Enoyl-CoA_hyd/isom_CS"/>
</dbReference>
<evidence type="ECO:0000256" key="2">
    <source>
        <dbReference type="RuleBase" id="RU003707"/>
    </source>
</evidence>
<name>A0ABV8HM24_9ACTN</name>
<evidence type="ECO:0000313" key="3">
    <source>
        <dbReference type="EMBL" id="MFC4031334.1"/>
    </source>
</evidence>
<organism evidence="3 4">
    <name type="scientific">Streptomyces polygonati</name>
    <dbReference type="NCBI Taxonomy" id="1617087"/>
    <lineage>
        <taxon>Bacteria</taxon>
        <taxon>Bacillati</taxon>
        <taxon>Actinomycetota</taxon>
        <taxon>Actinomycetes</taxon>
        <taxon>Kitasatosporales</taxon>
        <taxon>Streptomycetaceae</taxon>
        <taxon>Streptomyces</taxon>
    </lineage>
</organism>